<evidence type="ECO:0000256" key="2">
    <source>
        <dbReference type="ARBA" id="ARBA00004955"/>
    </source>
</evidence>
<dbReference type="InterPro" id="IPR006650">
    <property type="entry name" value="A/AMP_deam_AS"/>
</dbReference>
<keyword evidence="8" id="KW-0546">Nucleotide metabolism</keyword>
<keyword evidence="7" id="KW-0862">Zinc</keyword>
<evidence type="ECO:0000256" key="7">
    <source>
        <dbReference type="ARBA" id="ARBA00022833"/>
    </source>
</evidence>
<dbReference type="PIRSF" id="PIRSF001251">
    <property type="entry name" value="AMP_deaminase_met"/>
    <property type="match status" value="1"/>
</dbReference>
<dbReference type="EMBL" id="WEZZ01037760">
    <property type="protein sequence ID" value="NXP68446.1"/>
    <property type="molecule type" value="Genomic_DNA"/>
</dbReference>
<dbReference type="GO" id="GO:0005829">
    <property type="term" value="C:cytosol"/>
    <property type="evidence" value="ECO:0007669"/>
    <property type="project" value="TreeGrafter"/>
</dbReference>
<keyword evidence="6" id="KW-0378">Hydrolase</keyword>
<dbReference type="EC" id="3.5.4.6" evidence="4"/>
<evidence type="ECO:0000256" key="3">
    <source>
        <dbReference type="ARBA" id="ARBA00006676"/>
    </source>
</evidence>
<gene>
    <name evidence="9" type="primary">Ampd3</name>
    <name evidence="9" type="ORF">CHLCYA_R04744</name>
</gene>
<reference evidence="9" key="1">
    <citation type="submission" date="2019-10" db="EMBL/GenBank/DDBJ databases">
        <title>Bird 10,000 Genomes (B10K) Project - Family phase.</title>
        <authorList>
            <person name="Zhang G."/>
        </authorList>
    </citation>
    <scope>NUCLEOTIDE SEQUENCE</scope>
    <source>
        <strain evidence="9">B10K-DU-002-57</strain>
        <tissue evidence="9">Muscle</tissue>
    </source>
</reference>
<dbReference type="GO" id="GO:0046033">
    <property type="term" value="P:AMP metabolic process"/>
    <property type="evidence" value="ECO:0007669"/>
    <property type="project" value="TreeGrafter"/>
</dbReference>
<dbReference type="NCBIfam" id="TIGR01429">
    <property type="entry name" value="AMP_deaminase"/>
    <property type="match status" value="1"/>
</dbReference>
<dbReference type="GO" id="GO:0046872">
    <property type="term" value="F:metal ion binding"/>
    <property type="evidence" value="ECO:0007669"/>
    <property type="project" value="UniProtKB-KW"/>
</dbReference>
<comment type="caution">
    <text evidence="9">The sequence shown here is derived from an EMBL/GenBank/DDBJ whole genome shotgun (WGS) entry which is preliminary data.</text>
</comment>
<accession>A0A852BKF0</accession>
<keyword evidence="10" id="KW-1185">Reference proteome</keyword>
<dbReference type="Proteomes" id="UP000614263">
    <property type="component" value="Unassembled WGS sequence"/>
</dbReference>
<evidence type="ECO:0000313" key="10">
    <source>
        <dbReference type="Proteomes" id="UP000614263"/>
    </source>
</evidence>
<dbReference type="PANTHER" id="PTHR11359:SF2">
    <property type="entry name" value="AMP DEAMINASE 3"/>
    <property type="match status" value="1"/>
</dbReference>
<dbReference type="UniPathway" id="UPA00591">
    <property type="reaction ID" value="UER00663"/>
</dbReference>
<organism evidence="9 10">
    <name type="scientific">Chloropsis cyanopogon</name>
    <dbReference type="NCBI Taxonomy" id="1218682"/>
    <lineage>
        <taxon>Eukaryota</taxon>
        <taxon>Metazoa</taxon>
        <taxon>Chordata</taxon>
        <taxon>Craniata</taxon>
        <taxon>Vertebrata</taxon>
        <taxon>Euteleostomi</taxon>
        <taxon>Archelosauria</taxon>
        <taxon>Archosauria</taxon>
        <taxon>Dinosauria</taxon>
        <taxon>Saurischia</taxon>
        <taxon>Theropoda</taxon>
        <taxon>Coelurosauria</taxon>
        <taxon>Aves</taxon>
        <taxon>Neognathae</taxon>
        <taxon>Neoaves</taxon>
        <taxon>Telluraves</taxon>
        <taxon>Australaves</taxon>
        <taxon>Passeriformes</taxon>
        <taxon>Corvoidea</taxon>
        <taxon>Irenidae</taxon>
        <taxon>Chloropsis</taxon>
    </lineage>
</organism>
<evidence type="ECO:0000256" key="6">
    <source>
        <dbReference type="ARBA" id="ARBA00022801"/>
    </source>
</evidence>
<protein>
    <recommendedName>
        <fullName evidence="4">AMP deaminase</fullName>
        <ecNumber evidence="4">3.5.4.6</ecNumber>
    </recommendedName>
</protein>
<comment type="similarity">
    <text evidence="3">Belongs to the metallo-dependent hydrolases superfamily. Adenosine and AMP deaminases family.</text>
</comment>
<dbReference type="Pfam" id="PF19326">
    <property type="entry name" value="AMP_deaminase"/>
    <property type="match status" value="1"/>
</dbReference>
<feature type="non-terminal residue" evidence="9">
    <location>
        <position position="1"/>
    </location>
</feature>
<evidence type="ECO:0000313" key="9">
    <source>
        <dbReference type="EMBL" id="NXP68446.1"/>
    </source>
</evidence>
<dbReference type="GO" id="GO:0032264">
    <property type="term" value="P:IMP salvage"/>
    <property type="evidence" value="ECO:0007669"/>
    <property type="project" value="UniProtKB-UniPathway"/>
</dbReference>
<dbReference type="PROSITE" id="PS00485">
    <property type="entry name" value="A_DEAMINASE"/>
    <property type="match status" value="1"/>
</dbReference>
<feature type="non-terminal residue" evidence="9">
    <location>
        <position position="754"/>
    </location>
</feature>
<evidence type="ECO:0000256" key="5">
    <source>
        <dbReference type="ARBA" id="ARBA00022723"/>
    </source>
</evidence>
<comment type="cofactor">
    <cofactor evidence="1">
        <name>Zn(2+)</name>
        <dbReference type="ChEBI" id="CHEBI:29105"/>
    </cofactor>
</comment>
<dbReference type="PANTHER" id="PTHR11359">
    <property type="entry name" value="AMP DEAMINASE"/>
    <property type="match status" value="1"/>
</dbReference>
<comment type="pathway">
    <text evidence="2">Purine metabolism; IMP biosynthesis via salvage pathway; IMP from AMP: step 1/1.</text>
</comment>
<dbReference type="InterPro" id="IPR006329">
    <property type="entry name" value="AMPD"/>
</dbReference>
<dbReference type="GO" id="GO:0003876">
    <property type="term" value="F:AMP deaminase activity"/>
    <property type="evidence" value="ECO:0007669"/>
    <property type="project" value="UniProtKB-EC"/>
</dbReference>
<evidence type="ECO:0000256" key="8">
    <source>
        <dbReference type="ARBA" id="ARBA00023080"/>
    </source>
</evidence>
<proteinExistence type="inferred from homology"/>
<dbReference type="AlphaFoldDB" id="A0A852BKF0"/>
<dbReference type="Gene3D" id="3.20.20.140">
    <property type="entry name" value="Metal-dependent hydrolases"/>
    <property type="match status" value="2"/>
</dbReference>
<dbReference type="SUPFAM" id="SSF51556">
    <property type="entry name" value="Metallo-dependent hydrolases"/>
    <property type="match status" value="1"/>
</dbReference>
<evidence type="ECO:0000256" key="1">
    <source>
        <dbReference type="ARBA" id="ARBA00001947"/>
    </source>
</evidence>
<evidence type="ECO:0000256" key="4">
    <source>
        <dbReference type="ARBA" id="ARBA00012775"/>
    </source>
</evidence>
<dbReference type="InterPro" id="IPR032466">
    <property type="entry name" value="Metal_Hydrolase"/>
</dbReference>
<name>A0A852BKF0_9CORV</name>
<sequence>QLCSSPGEMPRQFPKLNISEVDEQVRLLAEKVFAKVLREEDSKDALSLFTVPEDCPIGQKEAKERELQKELAEQQSVETAKRKKSFKMIRSQSLSLQIPPQEWKAPPANPVLSPATPVLPSAFVPVQVPYDVPEFQRVSISGDYCAGVTVDDYEQAAKSLVKALLIREKYSRLAYHRFPRTTSQYLCSMRDQKWKVEDEVYPDFHSPPEENEDPYNLDDAPDNLDYVIRLKGGIPFVYDNKMMMELNEPRSLPYPDLQTYTLDLSHVLALIADGPKTYCHRRLNFLESKFSLHEMLNEMSEFKELKSNPHRDFYNVRKVDTHIHAAACMNQKHLLRFIKHTYQTEPDRIASNEFLRTKKISSFCDVVDVSSSEIYRKYCLNIQKYTEVLSKIICRETAYYQRFWVRFSIEVARELEESKYQYTEPRLSIYGRSPDEWLNLAKWFIKHKVYSPNMRWIIQVPRIYDIFRSKNILPSFGKMLENIFVPLFEATINPKDHKELHLFLKYVTGFDSVDDESKHSGHMFSDKSLNPDLWTSEKNPPYSYYLYYMYVNIMLLNNLRRERGMCTFLFRPHCGEAGSITHLVSAFLTADNISHGLLLKKSPVLQYLYYLAQIPIAMSPLSNNSLFLEYSKNPLREFLHKGLHVSLSTDDPMQFHYTKEALMEEYAIAAQVWKLSTCDLCEIARNSVLQSGLSDKEKQKFLGVNYCKEGPEGNDIRKTNVAQIRMAFRYETLCNELSFLADAMRTEDISTLSK</sequence>
<keyword evidence="5" id="KW-0479">Metal-binding</keyword>